<reference evidence="3 4" key="1">
    <citation type="journal article" date="2016" name="Nat. Commun.">
        <title>Extremotolerant tardigrade genome and improved radiotolerance of human cultured cells by tardigrade-unique protein.</title>
        <authorList>
            <person name="Hashimoto T."/>
            <person name="Horikawa D.D."/>
            <person name="Saito Y."/>
            <person name="Kuwahara H."/>
            <person name="Kozuka-Hata H."/>
            <person name="Shin-I T."/>
            <person name="Minakuchi Y."/>
            <person name="Ohishi K."/>
            <person name="Motoyama A."/>
            <person name="Aizu T."/>
            <person name="Enomoto A."/>
            <person name="Kondo K."/>
            <person name="Tanaka S."/>
            <person name="Hara Y."/>
            <person name="Koshikawa S."/>
            <person name="Sagara H."/>
            <person name="Miura T."/>
            <person name="Yokobori S."/>
            <person name="Miyagawa K."/>
            <person name="Suzuki Y."/>
            <person name="Kubo T."/>
            <person name="Oyama M."/>
            <person name="Kohara Y."/>
            <person name="Fujiyama A."/>
            <person name="Arakawa K."/>
            <person name="Katayama T."/>
            <person name="Toyoda A."/>
            <person name="Kunieda T."/>
        </authorList>
    </citation>
    <scope>NUCLEOTIDE SEQUENCE [LARGE SCALE GENOMIC DNA]</scope>
    <source>
        <strain evidence="3 4">YOKOZUNA-1</strain>
    </source>
</reference>
<keyword evidence="4" id="KW-1185">Reference proteome</keyword>
<name>A0A1D1UM86_RAMVA</name>
<evidence type="ECO:0000256" key="1">
    <source>
        <dbReference type="SAM" id="MobiDB-lite"/>
    </source>
</evidence>
<comment type="caution">
    <text evidence="3">The sequence shown here is derived from an EMBL/GenBank/DDBJ whole genome shotgun (WGS) entry which is preliminary data.</text>
</comment>
<gene>
    <name evidence="3" type="primary">RvY_01086-1</name>
    <name evidence="3" type="synonym">RvY_01086.1</name>
    <name evidence="3" type="ORF">RvY_01086</name>
</gene>
<sequence>MDSCKYLQSCLFVVVASTFATLFTLSSGGEVYYVTGADMISVTCGTGEGWYRNPFDCNKFYACVGTNVKDYYVYDYDCPEGLHYDLNKTMCNYSWEVYPPCDVPPIPTTTRRPLRYAAQYNAPIPPPSNSASADSGSDNPAV</sequence>
<dbReference type="PROSITE" id="PS50940">
    <property type="entry name" value="CHIT_BIND_II"/>
    <property type="match status" value="1"/>
</dbReference>
<evidence type="ECO:0000313" key="4">
    <source>
        <dbReference type="Proteomes" id="UP000186922"/>
    </source>
</evidence>
<proteinExistence type="predicted"/>
<dbReference type="Proteomes" id="UP000186922">
    <property type="component" value="Unassembled WGS sequence"/>
</dbReference>
<evidence type="ECO:0000313" key="3">
    <source>
        <dbReference type="EMBL" id="GAU88377.1"/>
    </source>
</evidence>
<dbReference type="Gene3D" id="2.170.140.10">
    <property type="entry name" value="Chitin binding domain"/>
    <property type="match status" value="1"/>
</dbReference>
<feature type="domain" description="Chitin-binding type-2" evidence="2">
    <location>
        <begin position="41"/>
        <end position="103"/>
    </location>
</feature>
<feature type="compositionally biased region" description="Low complexity" evidence="1">
    <location>
        <begin position="129"/>
        <end position="142"/>
    </location>
</feature>
<dbReference type="GO" id="GO:0008061">
    <property type="term" value="F:chitin binding"/>
    <property type="evidence" value="ECO:0007669"/>
    <property type="project" value="InterPro"/>
</dbReference>
<dbReference type="SMART" id="SM00494">
    <property type="entry name" value="ChtBD2"/>
    <property type="match status" value="1"/>
</dbReference>
<organism evidence="3 4">
    <name type="scientific">Ramazzottius varieornatus</name>
    <name type="common">Water bear</name>
    <name type="synonym">Tardigrade</name>
    <dbReference type="NCBI Taxonomy" id="947166"/>
    <lineage>
        <taxon>Eukaryota</taxon>
        <taxon>Metazoa</taxon>
        <taxon>Ecdysozoa</taxon>
        <taxon>Tardigrada</taxon>
        <taxon>Eutardigrada</taxon>
        <taxon>Parachela</taxon>
        <taxon>Hypsibioidea</taxon>
        <taxon>Ramazzottiidae</taxon>
        <taxon>Ramazzottius</taxon>
    </lineage>
</organism>
<dbReference type="GO" id="GO:0005576">
    <property type="term" value="C:extracellular region"/>
    <property type="evidence" value="ECO:0007669"/>
    <property type="project" value="InterPro"/>
</dbReference>
<dbReference type="SUPFAM" id="SSF57625">
    <property type="entry name" value="Invertebrate chitin-binding proteins"/>
    <property type="match status" value="1"/>
</dbReference>
<dbReference type="AlphaFoldDB" id="A0A1D1UM86"/>
<dbReference type="OrthoDB" id="6020543at2759"/>
<dbReference type="Pfam" id="PF01607">
    <property type="entry name" value="CBM_14"/>
    <property type="match status" value="1"/>
</dbReference>
<evidence type="ECO:0000259" key="2">
    <source>
        <dbReference type="PROSITE" id="PS50940"/>
    </source>
</evidence>
<accession>A0A1D1UM86</accession>
<protein>
    <recommendedName>
        <fullName evidence="2">Chitin-binding type-2 domain-containing protein</fullName>
    </recommendedName>
</protein>
<dbReference type="EMBL" id="BDGG01000001">
    <property type="protein sequence ID" value="GAU88377.1"/>
    <property type="molecule type" value="Genomic_DNA"/>
</dbReference>
<dbReference type="InterPro" id="IPR002557">
    <property type="entry name" value="Chitin-bd_dom"/>
</dbReference>
<dbReference type="InterPro" id="IPR036508">
    <property type="entry name" value="Chitin-bd_dom_sf"/>
</dbReference>
<feature type="region of interest" description="Disordered" evidence="1">
    <location>
        <begin position="120"/>
        <end position="142"/>
    </location>
</feature>